<protein>
    <submittedName>
        <fullName evidence="2">Uncharacterized protein</fullName>
    </submittedName>
</protein>
<sequence>MSHSHESSPLAPQLTRVSLTLTACLIMTSCSNFSATDLAKKSVKSVKSISSNIIPSRVPIATVRAQDLQEMPTGADRALAWERHLNSQRFASNSRSWFSPKNYKAPTLPDERSLPTDGGLLPPLNPGQGSSLDGGGSLPEL</sequence>
<proteinExistence type="predicted"/>
<evidence type="ECO:0000256" key="1">
    <source>
        <dbReference type="SAM" id="MobiDB-lite"/>
    </source>
</evidence>
<feature type="compositionally biased region" description="Low complexity" evidence="1">
    <location>
        <begin position="115"/>
        <end position="131"/>
    </location>
</feature>
<keyword evidence="3" id="KW-1185">Reference proteome</keyword>
<dbReference type="RefSeq" id="WP_309488844.1">
    <property type="nucleotide sequence ID" value="NZ_JAENIG010000002.1"/>
</dbReference>
<feature type="region of interest" description="Disordered" evidence="1">
    <location>
        <begin position="96"/>
        <end position="141"/>
    </location>
</feature>
<name>A0AAE2SAS6_9BACT</name>
<dbReference type="EMBL" id="JAENIG010000002">
    <property type="protein sequence ID" value="MBK1854239.1"/>
    <property type="molecule type" value="Genomic_DNA"/>
</dbReference>
<gene>
    <name evidence="2" type="ORF">JIN83_04680</name>
</gene>
<reference evidence="2" key="1">
    <citation type="submission" date="2021-01" db="EMBL/GenBank/DDBJ databases">
        <title>Modified the classification status of verrucomicrobia.</title>
        <authorList>
            <person name="Feng X."/>
        </authorList>
    </citation>
    <scope>NUCLEOTIDE SEQUENCE</scope>
    <source>
        <strain evidence="2">5K15</strain>
    </source>
</reference>
<evidence type="ECO:0000313" key="2">
    <source>
        <dbReference type="EMBL" id="MBK1854239.1"/>
    </source>
</evidence>
<dbReference type="AlphaFoldDB" id="A0AAE2SAS6"/>
<accession>A0AAE2SAS6</accession>
<dbReference type="Proteomes" id="UP000634206">
    <property type="component" value="Unassembled WGS sequence"/>
</dbReference>
<feature type="compositionally biased region" description="Gly residues" evidence="1">
    <location>
        <begin position="132"/>
        <end position="141"/>
    </location>
</feature>
<organism evidence="2 3">
    <name type="scientific">Oceaniferula flava</name>
    <dbReference type="NCBI Taxonomy" id="2800421"/>
    <lineage>
        <taxon>Bacteria</taxon>
        <taxon>Pseudomonadati</taxon>
        <taxon>Verrucomicrobiota</taxon>
        <taxon>Verrucomicrobiia</taxon>
        <taxon>Verrucomicrobiales</taxon>
        <taxon>Verrucomicrobiaceae</taxon>
        <taxon>Oceaniferula</taxon>
    </lineage>
</organism>
<evidence type="ECO:0000313" key="3">
    <source>
        <dbReference type="Proteomes" id="UP000634206"/>
    </source>
</evidence>
<comment type="caution">
    <text evidence="2">The sequence shown here is derived from an EMBL/GenBank/DDBJ whole genome shotgun (WGS) entry which is preliminary data.</text>
</comment>